<gene>
    <name evidence="3" type="ORF">G5B05_07185</name>
    <name evidence="1" type="ORF">JTJ23_11450</name>
    <name evidence="2" type="ORF">L0N21_08485</name>
</gene>
<reference evidence="1" key="3">
    <citation type="submission" date="2021-02" db="EMBL/GenBank/DDBJ databases">
        <title>Metagenome-assembled genomes from human diarrheal sample B26.</title>
        <authorList>
            <person name="Ateba T.P."/>
            <person name="Alayande K.A."/>
            <person name="Mwanza M."/>
        </authorList>
    </citation>
    <scope>NUCLEOTIDE SEQUENCE</scope>
    <source>
        <strain evidence="1">06WH</strain>
    </source>
</reference>
<reference evidence="2" key="4">
    <citation type="submission" date="2022-01" db="EMBL/GenBank/DDBJ databases">
        <title>Collection of gut derived symbiotic bacterial strains cultured from healthy donors.</title>
        <authorList>
            <person name="Lin H."/>
            <person name="Kohout C."/>
            <person name="Waligurski E."/>
            <person name="Pamer E.G."/>
        </authorList>
    </citation>
    <scope>NUCLEOTIDE SEQUENCE</scope>
    <source>
        <strain evidence="2">DFI.5.49</strain>
    </source>
</reference>
<dbReference type="Proteomes" id="UP000768180">
    <property type="component" value="Unassembled WGS sequence"/>
</dbReference>
<evidence type="ECO:0000313" key="5">
    <source>
        <dbReference type="Proteomes" id="UP000768180"/>
    </source>
</evidence>
<organism evidence="1 4">
    <name type="scientific">Fusicatenibacter saccharivorans</name>
    <dbReference type="NCBI Taxonomy" id="1150298"/>
    <lineage>
        <taxon>Bacteria</taxon>
        <taxon>Bacillati</taxon>
        <taxon>Bacillota</taxon>
        <taxon>Clostridia</taxon>
        <taxon>Lachnospirales</taxon>
        <taxon>Lachnospiraceae</taxon>
        <taxon>Fusicatenibacter</taxon>
    </lineage>
</organism>
<evidence type="ECO:0000313" key="2">
    <source>
        <dbReference type="EMBL" id="MCG4765544.1"/>
    </source>
</evidence>
<keyword evidence="5" id="KW-1185">Reference proteome</keyword>
<name>A0A938Z9Y7_9FIRM</name>
<evidence type="ECO:0000313" key="3">
    <source>
        <dbReference type="EMBL" id="NSE16200.1"/>
    </source>
</evidence>
<dbReference type="Proteomes" id="UP001199915">
    <property type="component" value="Unassembled WGS sequence"/>
</dbReference>
<dbReference type="Proteomes" id="UP000737612">
    <property type="component" value="Unassembled WGS sequence"/>
</dbReference>
<proteinExistence type="predicted"/>
<accession>A0A938Z9Y7</accession>
<evidence type="ECO:0000313" key="1">
    <source>
        <dbReference type="EMBL" id="MBN2954179.1"/>
    </source>
</evidence>
<dbReference type="GeneID" id="79855414"/>
<dbReference type="RefSeq" id="WP_022462877.1">
    <property type="nucleotide sequence ID" value="NZ_CABJFB010000006.1"/>
</dbReference>
<dbReference type="EMBL" id="JAKNFS010000010">
    <property type="protein sequence ID" value="MCG4765544.1"/>
    <property type="molecule type" value="Genomic_DNA"/>
</dbReference>
<reference evidence="3 5" key="1">
    <citation type="journal article" date="2020" name="Cell Host Microbe">
        <title>Functional and Genomic Variation between Human-Derived Isolates of Lachnospiraceae Reveals Inter- and Intra-Species Diversity.</title>
        <authorList>
            <person name="Sorbara M.T."/>
            <person name="Littmann E.R."/>
            <person name="Fontana E."/>
            <person name="Moody T.U."/>
            <person name="Kohout C.E."/>
            <person name="Gjonbalaj M."/>
            <person name="Eaton V."/>
            <person name="Seok R."/>
            <person name="Leiner I.M."/>
            <person name="Pamer E.G."/>
        </authorList>
    </citation>
    <scope>NUCLEOTIDE SEQUENCE [LARGE SCALE GENOMIC DNA]</scope>
    <source>
        <strain evidence="3 5">MSK.14.54</strain>
    </source>
</reference>
<comment type="caution">
    <text evidence="1">The sequence shown here is derived from an EMBL/GenBank/DDBJ whole genome shotgun (WGS) entry which is preliminary data.</text>
</comment>
<dbReference type="EMBL" id="JAFHBD010000058">
    <property type="protein sequence ID" value="MBN2954179.1"/>
    <property type="molecule type" value="Genomic_DNA"/>
</dbReference>
<reference evidence="3" key="2">
    <citation type="submission" date="2020-02" db="EMBL/GenBank/DDBJ databases">
        <authorList>
            <person name="Littmann E."/>
            <person name="Sorbara M."/>
        </authorList>
    </citation>
    <scope>NUCLEOTIDE SEQUENCE</scope>
    <source>
        <strain evidence="3">MSK.14.54</strain>
    </source>
</reference>
<sequence>MSLLQQDSRGHLTFMAVNREIPKYLDATLWNRGFVDTNGKYYELWNAQAQYYTE</sequence>
<protein>
    <submittedName>
        <fullName evidence="1">Uncharacterized protein</fullName>
    </submittedName>
</protein>
<dbReference type="EMBL" id="JAAITQ010000010">
    <property type="protein sequence ID" value="NSE16200.1"/>
    <property type="molecule type" value="Genomic_DNA"/>
</dbReference>
<dbReference type="AlphaFoldDB" id="A0A938Z9Y7"/>
<evidence type="ECO:0000313" key="4">
    <source>
        <dbReference type="Proteomes" id="UP000737612"/>
    </source>
</evidence>